<evidence type="ECO:0000256" key="3">
    <source>
        <dbReference type="ARBA" id="ARBA00022989"/>
    </source>
</evidence>
<feature type="transmembrane region" description="Helical" evidence="7">
    <location>
        <begin position="84"/>
        <end position="102"/>
    </location>
</feature>
<evidence type="ECO:0000256" key="1">
    <source>
        <dbReference type="ARBA" id="ARBA00004127"/>
    </source>
</evidence>
<keyword evidence="4" id="KW-0560">Oxidoreductase</keyword>
<feature type="domain" description="Fatty acid hydroxylase" evidence="8">
    <location>
        <begin position="88"/>
        <end position="218"/>
    </location>
</feature>
<dbReference type="EMBL" id="JAECZC010000008">
    <property type="protein sequence ID" value="MBH8561891.1"/>
    <property type="molecule type" value="Genomic_DNA"/>
</dbReference>
<feature type="transmembrane region" description="Helical" evidence="7">
    <location>
        <begin position="123"/>
        <end position="144"/>
    </location>
</feature>
<keyword evidence="6 7" id="KW-0472">Membrane</keyword>
<protein>
    <submittedName>
        <fullName evidence="9">Sterol desaturase family protein</fullName>
    </submittedName>
</protein>
<gene>
    <name evidence="9" type="ORF">I8748_06835</name>
</gene>
<evidence type="ECO:0000256" key="6">
    <source>
        <dbReference type="ARBA" id="ARBA00023136"/>
    </source>
</evidence>
<evidence type="ECO:0000256" key="2">
    <source>
        <dbReference type="ARBA" id="ARBA00022692"/>
    </source>
</evidence>
<sequence>MKQLLINWLEIFLFGAVLWLWEIADPRTEIKYITEYPKELLNWVARFLFDIILTLGFAYCLRFLFTPTLLDAVANTGILSLPLWVRVIICYLLSDFTYYLIHRAMHSYQFLWLTHKWHHSIDVVWWLAGMRVSFMSLFLLRFAVLWVPLLQLPIETLIVMILYSATTHVNVKSHPWMGIIEWIFVTPRFHCIHHCSSTKVQGKNLGGMFTFFDRIFGTYVNPETINVEEEKFGLGDEQITAKMIVGI</sequence>
<keyword evidence="2 7" id="KW-0812">Transmembrane</keyword>
<dbReference type="InterPro" id="IPR051689">
    <property type="entry name" value="Sterol_desaturase/TMEM195"/>
</dbReference>
<evidence type="ECO:0000256" key="7">
    <source>
        <dbReference type="SAM" id="Phobius"/>
    </source>
</evidence>
<name>A0A8J7L9V2_9NOST</name>
<reference evidence="9 10" key="1">
    <citation type="journal article" date="2021" name="Int. J. Syst. Evol. Microbiol.">
        <title>Amazonocrinis nigriterrae gen. nov., sp. nov., Atlanticothrix silvestris gen. nov., sp. nov. and Dendronalium phyllosphericum gen. nov., sp. nov., nostocacean cyanobacteria from Brazilian environments.</title>
        <authorList>
            <person name="Alvarenga D.O."/>
            <person name="Andreote A.P.D."/>
            <person name="Branco L.H.Z."/>
            <person name="Delbaje E."/>
            <person name="Cruz R.B."/>
            <person name="Varani A.M."/>
            <person name="Fiore M.F."/>
        </authorList>
    </citation>
    <scope>NUCLEOTIDE SEQUENCE [LARGE SCALE GENOMIC DNA]</scope>
    <source>
        <strain evidence="9 10">CENA67</strain>
    </source>
</reference>
<feature type="transmembrane region" description="Helical" evidence="7">
    <location>
        <begin position="150"/>
        <end position="171"/>
    </location>
</feature>
<dbReference type="AlphaFoldDB" id="A0A8J7L9V2"/>
<dbReference type="GO" id="GO:0016020">
    <property type="term" value="C:membrane"/>
    <property type="evidence" value="ECO:0007669"/>
    <property type="project" value="GOC"/>
</dbReference>
<proteinExistence type="predicted"/>
<organism evidence="9 10">
    <name type="scientific">Amazonocrinis nigriterrae CENA67</name>
    <dbReference type="NCBI Taxonomy" id="2794033"/>
    <lineage>
        <taxon>Bacteria</taxon>
        <taxon>Bacillati</taxon>
        <taxon>Cyanobacteriota</taxon>
        <taxon>Cyanophyceae</taxon>
        <taxon>Nostocales</taxon>
        <taxon>Nostocaceae</taxon>
        <taxon>Amazonocrinis</taxon>
        <taxon>Amazonocrinis nigriterrae</taxon>
    </lineage>
</organism>
<evidence type="ECO:0000313" key="10">
    <source>
        <dbReference type="Proteomes" id="UP000632766"/>
    </source>
</evidence>
<keyword evidence="3 7" id="KW-1133">Transmembrane helix</keyword>
<dbReference type="PANTHER" id="PTHR21624">
    <property type="entry name" value="STEROL DESATURASE-RELATED PROTEIN"/>
    <property type="match status" value="1"/>
</dbReference>
<dbReference type="Pfam" id="PF04116">
    <property type="entry name" value="FA_hydroxylase"/>
    <property type="match status" value="1"/>
</dbReference>
<dbReference type="RefSeq" id="WP_198123888.1">
    <property type="nucleotide sequence ID" value="NZ_JAECZC010000008.1"/>
</dbReference>
<dbReference type="GO" id="GO:0012505">
    <property type="term" value="C:endomembrane system"/>
    <property type="evidence" value="ECO:0007669"/>
    <property type="project" value="UniProtKB-SubCell"/>
</dbReference>
<dbReference type="GO" id="GO:0050479">
    <property type="term" value="F:glyceryl-ether monooxygenase activity"/>
    <property type="evidence" value="ECO:0007669"/>
    <property type="project" value="TreeGrafter"/>
</dbReference>
<evidence type="ECO:0000313" key="9">
    <source>
        <dbReference type="EMBL" id="MBH8561891.1"/>
    </source>
</evidence>
<feature type="transmembrane region" description="Helical" evidence="7">
    <location>
        <begin position="6"/>
        <end position="24"/>
    </location>
</feature>
<evidence type="ECO:0000256" key="5">
    <source>
        <dbReference type="ARBA" id="ARBA00023098"/>
    </source>
</evidence>
<dbReference type="GO" id="GO:0005506">
    <property type="term" value="F:iron ion binding"/>
    <property type="evidence" value="ECO:0007669"/>
    <property type="project" value="InterPro"/>
</dbReference>
<evidence type="ECO:0000259" key="8">
    <source>
        <dbReference type="Pfam" id="PF04116"/>
    </source>
</evidence>
<feature type="transmembrane region" description="Helical" evidence="7">
    <location>
        <begin position="44"/>
        <end position="64"/>
    </location>
</feature>
<dbReference type="Proteomes" id="UP000632766">
    <property type="component" value="Unassembled WGS sequence"/>
</dbReference>
<accession>A0A8J7L9V2</accession>
<keyword evidence="5" id="KW-0443">Lipid metabolism</keyword>
<comment type="subcellular location">
    <subcellularLocation>
        <location evidence="1">Endomembrane system</location>
        <topology evidence="1">Multi-pass membrane protein</topology>
    </subcellularLocation>
</comment>
<dbReference type="InterPro" id="IPR006694">
    <property type="entry name" value="Fatty_acid_hydroxylase"/>
</dbReference>
<evidence type="ECO:0000256" key="4">
    <source>
        <dbReference type="ARBA" id="ARBA00023002"/>
    </source>
</evidence>
<keyword evidence="10" id="KW-1185">Reference proteome</keyword>
<dbReference type="PANTHER" id="PTHR21624:SF1">
    <property type="entry name" value="ALKYLGLYCEROL MONOOXYGENASE"/>
    <property type="match status" value="1"/>
</dbReference>
<comment type="caution">
    <text evidence="9">The sequence shown here is derived from an EMBL/GenBank/DDBJ whole genome shotgun (WGS) entry which is preliminary data.</text>
</comment>
<dbReference type="GO" id="GO:0006643">
    <property type="term" value="P:membrane lipid metabolic process"/>
    <property type="evidence" value="ECO:0007669"/>
    <property type="project" value="TreeGrafter"/>
</dbReference>
<dbReference type="GO" id="GO:0008610">
    <property type="term" value="P:lipid biosynthetic process"/>
    <property type="evidence" value="ECO:0007669"/>
    <property type="project" value="InterPro"/>
</dbReference>